<dbReference type="Proteomes" id="UP000002866">
    <property type="component" value="Chromosome 10"/>
</dbReference>
<accession>I2H9J2</accession>
<dbReference type="PANTHER" id="PTHR28055">
    <property type="entry name" value="ALTERED INHERITANCE OF MITOCHONDRIA PROTEIN 41, MITOCHONDRIAL"/>
    <property type="match status" value="1"/>
</dbReference>
<dbReference type="GO" id="GO:0016884">
    <property type="term" value="F:carbon-nitrogen ligase activity, with glutamine as amido-N-donor"/>
    <property type="evidence" value="ECO:0007669"/>
    <property type="project" value="UniProtKB-UniRule"/>
</dbReference>
<evidence type="ECO:0000313" key="4">
    <source>
        <dbReference type="EMBL" id="CCH63044.1"/>
    </source>
</evidence>
<dbReference type="GeneID" id="14498210"/>
<protein>
    <recommendedName>
        <fullName evidence="3">Altered inheritance of mitochondria protein 41</fullName>
    </recommendedName>
</protein>
<dbReference type="AlphaFoldDB" id="I2H9J2"/>
<dbReference type="InterPro" id="IPR019004">
    <property type="entry name" value="YqeY/Aim41"/>
</dbReference>
<keyword evidence="5" id="KW-1185">Reference proteome</keyword>
<dbReference type="HOGENOM" id="CLU_123460_0_0_1"/>
<dbReference type="PANTHER" id="PTHR28055:SF1">
    <property type="entry name" value="ALTERED INHERITANCE OF MITOCHONDRIA PROTEIN 41, MITOCHONDRIAL"/>
    <property type="match status" value="1"/>
</dbReference>
<dbReference type="FunCoup" id="I2H9J2">
    <property type="interactions" value="130"/>
</dbReference>
<dbReference type="InterPro" id="IPR042184">
    <property type="entry name" value="YqeY/Aim41_N"/>
</dbReference>
<dbReference type="Pfam" id="PF09424">
    <property type="entry name" value="YqeY"/>
    <property type="match status" value="1"/>
</dbReference>
<dbReference type="RefSeq" id="XP_004182563.1">
    <property type="nucleotide sequence ID" value="XM_004182515.1"/>
</dbReference>
<dbReference type="eggNOG" id="ENOG502RZX9">
    <property type="taxonomic scope" value="Eukaryota"/>
</dbReference>
<evidence type="ECO:0000256" key="3">
    <source>
        <dbReference type="RuleBase" id="RU365099"/>
    </source>
</evidence>
<name>I2H9J2_HENB6</name>
<dbReference type="STRING" id="1071380.I2H9J2"/>
<dbReference type="OrthoDB" id="538640at2759"/>
<dbReference type="KEGG" id="tbl:TBLA_0J00440"/>
<evidence type="ECO:0000256" key="2">
    <source>
        <dbReference type="ARBA" id="ARBA00023128"/>
    </source>
</evidence>
<proteinExistence type="inferred from homology"/>
<dbReference type="OMA" id="CIRTINS"/>
<reference evidence="4 5" key="1">
    <citation type="journal article" date="2011" name="Proc. Natl. Acad. Sci. U.S.A.">
        <title>Evolutionary erosion of yeast sex chromosomes by mating-type switching accidents.</title>
        <authorList>
            <person name="Gordon J.L."/>
            <person name="Armisen D."/>
            <person name="Proux-Wera E."/>
            <person name="Oheigeartaigh S.S."/>
            <person name="Byrne K.P."/>
            <person name="Wolfe K.H."/>
        </authorList>
    </citation>
    <scope>NUCLEOTIDE SEQUENCE [LARGE SCALE GENOMIC DNA]</scope>
    <source>
        <strain evidence="5">ATCC 34711 / CBS 6284 / DSM 70876 / NBRC 10599 / NRRL Y-10934 / UCD 77-7</strain>
    </source>
</reference>
<organism evidence="4 5">
    <name type="scientific">Henningerozyma blattae (strain ATCC 34711 / CBS 6284 / DSM 70876 / NBRC 10599 / NRRL Y-10934 / UCD 77-7)</name>
    <name type="common">Yeast</name>
    <name type="synonym">Tetrapisispora blattae</name>
    <dbReference type="NCBI Taxonomy" id="1071380"/>
    <lineage>
        <taxon>Eukaryota</taxon>
        <taxon>Fungi</taxon>
        <taxon>Dikarya</taxon>
        <taxon>Ascomycota</taxon>
        <taxon>Saccharomycotina</taxon>
        <taxon>Saccharomycetes</taxon>
        <taxon>Saccharomycetales</taxon>
        <taxon>Saccharomycetaceae</taxon>
        <taxon>Henningerozyma</taxon>
    </lineage>
</organism>
<gene>
    <name evidence="4" type="primary">TBLA0J00440</name>
    <name evidence="3" type="synonym">AIM41</name>
    <name evidence="4" type="ORF">TBLA_0J00440</name>
</gene>
<comment type="similarity">
    <text evidence="1 3">Belongs to the AIM41 family.</text>
</comment>
<dbReference type="InterPro" id="IPR003789">
    <property type="entry name" value="Asn/Gln_tRNA_amidoTrase-B-like"/>
</dbReference>
<dbReference type="EMBL" id="HE806325">
    <property type="protein sequence ID" value="CCH63044.1"/>
    <property type="molecule type" value="Genomic_DNA"/>
</dbReference>
<dbReference type="InParanoid" id="I2H9J2"/>
<dbReference type="SUPFAM" id="SSF89095">
    <property type="entry name" value="GatB/YqeY motif"/>
    <property type="match status" value="1"/>
</dbReference>
<evidence type="ECO:0000313" key="5">
    <source>
        <dbReference type="Proteomes" id="UP000002866"/>
    </source>
</evidence>
<comment type="subcellular location">
    <subcellularLocation>
        <location evidence="3">Mitochondrion</location>
    </subcellularLocation>
</comment>
<keyword evidence="2 3" id="KW-0496">Mitochondrion</keyword>
<dbReference type="Gene3D" id="1.10.1510.10">
    <property type="entry name" value="Uncharacterised protein YqeY/AIM41 PF09424, N-terminal domain"/>
    <property type="match status" value="1"/>
</dbReference>
<dbReference type="GO" id="GO:0005739">
    <property type="term" value="C:mitochondrion"/>
    <property type="evidence" value="ECO:0007669"/>
    <property type="project" value="UniProtKB-SubCell"/>
</dbReference>
<sequence length="190" mass="22166">MYNSVLKYSLKTQLRTLQRPMWRYQSSVAYINAMKSLKLGLKKAMIAKDEARKTTIRSILSAVKNEEIDKNEKSDMDEYALFEVYEKLIKQRKVSIEDYKKNKRDDLVEKEATEMSIIEQYLKELPVATEEEIALNAEKLLQGTYKENPKQSLKDIIKTSNIKEISQAWNCSEKAVRAALAKHYKKVFSE</sequence>
<evidence type="ECO:0000256" key="1">
    <source>
        <dbReference type="ARBA" id="ARBA00007538"/>
    </source>
</evidence>